<dbReference type="EMBL" id="BJWI01000002">
    <property type="protein sequence ID" value="GEM00763.1"/>
    <property type="molecule type" value="Genomic_DNA"/>
</dbReference>
<evidence type="ECO:0000313" key="2">
    <source>
        <dbReference type="Proteomes" id="UP000321547"/>
    </source>
</evidence>
<keyword evidence="2" id="KW-1185">Reference proteome</keyword>
<sequence>MHELNKNDMIDLHVKIAEKHFRFKEYKKGIAVILQKNTVSHPYNEKLKSDEI</sequence>
<accession>A0ABQ0VHZ0</accession>
<comment type="caution">
    <text evidence="1">The sequence shown here is derived from an EMBL/GenBank/DDBJ whole genome shotgun (WGS) entry which is preliminary data.</text>
</comment>
<evidence type="ECO:0000313" key="1">
    <source>
        <dbReference type="EMBL" id="GEM00763.1"/>
    </source>
</evidence>
<name>A0ABQ0VHZ0_9BACI</name>
<protein>
    <submittedName>
        <fullName evidence="1">Uncharacterized protein</fullName>
    </submittedName>
</protein>
<dbReference type="Proteomes" id="UP000321547">
    <property type="component" value="Unassembled WGS sequence"/>
</dbReference>
<gene>
    <name evidence="1" type="ORF">HHA03_02950</name>
</gene>
<organism evidence="1 2">
    <name type="scientific">Halolactibacillus halophilus</name>
    <dbReference type="NCBI Taxonomy" id="306540"/>
    <lineage>
        <taxon>Bacteria</taxon>
        <taxon>Bacillati</taxon>
        <taxon>Bacillota</taxon>
        <taxon>Bacilli</taxon>
        <taxon>Bacillales</taxon>
        <taxon>Bacillaceae</taxon>
        <taxon>Halolactibacillus</taxon>
    </lineage>
</organism>
<reference evidence="1 2" key="1">
    <citation type="submission" date="2019-07" db="EMBL/GenBank/DDBJ databases">
        <title>Whole genome shotgun sequence of Halolactibacillus halophilus NBRC 100868.</title>
        <authorList>
            <person name="Hosoyama A."/>
            <person name="Uohara A."/>
            <person name="Ohji S."/>
            <person name="Ichikawa N."/>
        </authorList>
    </citation>
    <scope>NUCLEOTIDE SEQUENCE [LARGE SCALE GENOMIC DNA]</scope>
    <source>
        <strain evidence="1 2">NBRC 100868</strain>
    </source>
</reference>
<proteinExistence type="predicted"/>